<evidence type="ECO:0000256" key="2">
    <source>
        <dbReference type="ARBA" id="ARBA00008711"/>
    </source>
</evidence>
<proteinExistence type="inferred from homology"/>
<evidence type="ECO:0000313" key="15">
    <source>
        <dbReference type="Proteomes" id="UP000269148"/>
    </source>
</evidence>
<keyword evidence="7 9" id="KW-0234">DNA repair</keyword>
<dbReference type="InterPro" id="IPR036217">
    <property type="entry name" value="MethylDNA_cys_MeTrfase_DNAb"/>
</dbReference>
<dbReference type="GeneID" id="35764751"/>
<dbReference type="InterPro" id="IPR001497">
    <property type="entry name" value="MethylDNA_cys_MeTrfase_AS"/>
</dbReference>
<keyword evidence="5 9" id="KW-0808">Transferase</keyword>
<evidence type="ECO:0000256" key="9">
    <source>
        <dbReference type="HAMAP-Rule" id="MF_00772"/>
    </source>
</evidence>
<evidence type="ECO:0000256" key="7">
    <source>
        <dbReference type="ARBA" id="ARBA00023204"/>
    </source>
</evidence>
<dbReference type="KEGG" id="sio:DW64_07115"/>
<evidence type="ECO:0000313" key="12">
    <source>
        <dbReference type="EMBL" id="AHY16223.1"/>
    </source>
</evidence>
<keyword evidence="3 9" id="KW-0963">Cytoplasm</keyword>
<evidence type="ECO:0000256" key="1">
    <source>
        <dbReference type="ARBA" id="ARBA00001286"/>
    </source>
</evidence>
<sequence length="164" mass="17997">MTLYKTLYQTPLGQMSLVADDSCLIGAYFMGQKYFEAQLSQSLHLEINTPLKQAMAWLDSYFAGENPGMPTFLKAEGTVFQQKVWDQLRAIPLGETATYGEIAAHINCQSAQAVGGAVGRNPLSLFVPCHRVIGSSGQITGYAGGIDKKVWLLAHEKQLLKEKK</sequence>
<dbReference type="STRING" id="1346.BMF34_07160"/>
<organism evidence="13 15">
    <name type="scientific">Streptococcus iniae</name>
    <name type="common">Streptococcus shiloi</name>
    <dbReference type="NCBI Taxonomy" id="1346"/>
    <lineage>
        <taxon>Bacteria</taxon>
        <taxon>Bacillati</taxon>
        <taxon>Bacillota</taxon>
        <taxon>Bacilli</taxon>
        <taxon>Lactobacillales</taxon>
        <taxon>Streptococcaceae</taxon>
        <taxon>Streptococcus</taxon>
    </lineage>
</organism>
<dbReference type="EMBL" id="QLQD01000065">
    <property type="protein sequence ID" value="RLU55960.1"/>
    <property type="molecule type" value="Genomic_DNA"/>
</dbReference>
<dbReference type="GO" id="GO:0032259">
    <property type="term" value="P:methylation"/>
    <property type="evidence" value="ECO:0007669"/>
    <property type="project" value="UniProtKB-KW"/>
</dbReference>
<evidence type="ECO:0000256" key="3">
    <source>
        <dbReference type="ARBA" id="ARBA00022490"/>
    </source>
</evidence>
<evidence type="ECO:0000256" key="8">
    <source>
        <dbReference type="ARBA" id="ARBA00049348"/>
    </source>
</evidence>
<dbReference type="PANTHER" id="PTHR10815:SF5">
    <property type="entry name" value="METHYLATED-DNA--PROTEIN-CYSTEINE METHYLTRANSFERASE"/>
    <property type="match status" value="1"/>
</dbReference>
<feature type="domain" description="Methylguanine DNA methyltransferase ribonuclease-like" evidence="11">
    <location>
        <begin position="3"/>
        <end position="65"/>
    </location>
</feature>
<reference evidence="12 14" key="1">
    <citation type="journal article" date="2014" name="Genome Announc.">
        <title>Complete Genome Sequence of a Virulent Strain, Streptococcus iniae ISET0901, Isolated from Diseased Tilapia.</title>
        <authorList>
            <person name="Pridgeon J.W."/>
            <person name="Zhang D."/>
            <person name="Zhang L."/>
        </authorList>
    </citation>
    <scope>NUCLEOTIDE SEQUENCE [LARGE SCALE GENOMIC DNA]</scope>
    <source>
        <strain evidence="12 14">ISET0901</strain>
    </source>
</reference>
<dbReference type="SUPFAM" id="SSF46767">
    <property type="entry name" value="Methylated DNA-protein cysteine methyltransferase, C-terminal domain"/>
    <property type="match status" value="1"/>
</dbReference>
<accession>A0A3L8GFH7</accession>
<keyword evidence="6 9" id="KW-0227">DNA damage</keyword>
<dbReference type="PROSITE" id="PS00374">
    <property type="entry name" value="MGMT"/>
    <property type="match status" value="1"/>
</dbReference>
<feature type="active site" description="Nucleophile; methyl group acceptor" evidence="9">
    <location>
        <position position="129"/>
    </location>
</feature>
<keyword evidence="14" id="KW-1185">Reference proteome</keyword>
<dbReference type="PANTHER" id="PTHR10815">
    <property type="entry name" value="METHYLATED-DNA--PROTEIN-CYSTEINE METHYLTRANSFERASE"/>
    <property type="match status" value="1"/>
</dbReference>
<dbReference type="InterPro" id="IPR014048">
    <property type="entry name" value="MethylDNA_cys_MeTrfase_DNA-bd"/>
</dbReference>
<dbReference type="FunFam" id="1.10.10.10:FF:000214">
    <property type="entry name" value="Methylated-DNA--protein-cysteine methyltransferase"/>
    <property type="match status" value="1"/>
</dbReference>
<dbReference type="InterPro" id="IPR008332">
    <property type="entry name" value="MethylG_MeTrfase_N"/>
</dbReference>
<dbReference type="Proteomes" id="UP000269148">
    <property type="component" value="Unassembled WGS sequence"/>
</dbReference>
<dbReference type="EMBL" id="CP007586">
    <property type="protein sequence ID" value="AHY16223.1"/>
    <property type="molecule type" value="Genomic_DNA"/>
</dbReference>
<dbReference type="Gene3D" id="3.30.160.70">
    <property type="entry name" value="Methylated DNA-protein cysteine methyltransferase domain"/>
    <property type="match status" value="1"/>
</dbReference>
<dbReference type="Proteomes" id="UP000025245">
    <property type="component" value="Chromosome"/>
</dbReference>
<evidence type="ECO:0000256" key="6">
    <source>
        <dbReference type="ARBA" id="ARBA00022763"/>
    </source>
</evidence>
<dbReference type="EC" id="2.1.1.63" evidence="9"/>
<dbReference type="HAMAP" id="MF_00772">
    <property type="entry name" value="OGT"/>
    <property type="match status" value="1"/>
</dbReference>
<dbReference type="KEGG" id="siz:SI82_07235"/>
<dbReference type="AlphaFoldDB" id="A0A3L8GFH7"/>
<comment type="catalytic activity">
    <reaction evidence="8 9">
        <text>a 6-O-methyl-2'-deoxyguanosine in DNA + L-cysteinyl-[protein] = S-methyl-L-cysteinyl-[protein] + a 2'-deoxyguanosine in DNA</text>
        <dbReference type="Rhea" id="RHEA:24000"/>
        <dbReference type="Rhea" id="RHEA-COMP:10131"/>
        <dbReference type="Rhea" id="RHEA-COMP:10132"/>
        <dbReference type="Rhea" id="RHEA-COMP:11367"/>
        <dbReference type="Rhea" id="RHEA-COMP:11368"/>
        <dbReference type="ChEBI" id="CHEBI:29950"/>
        <dbReference type="ChEBI" id="CHEBI:82612"/>
        <dbReference type="ChEBI" id="CHEBI:85445"/>
        <dbReference type="ChEBI" id="CHEBI:85448"/>
        <dbReference type="EC" id="2.1.1.63"/>
    </reaction>
</comment>
<dbReference type="KEGG" id="siq:DQ08_07130"/>
<comment type="function">
    <text evidence="9">Involved in the cellular defense against the biological effects of O6-methylguanine (O6-MeG) and O4-methylthymine (O4-MeT) in DNA. Repairs the methylated nucleobase in DNA by stoichiometrically transferring the methyl group to a cysteine residue in the enzyme. This is a suicide reaction: the enzyme is irreversibly inactivated.</text>
</comment>
<evidence type="ECO:0000313" key="13">
    <source>
        <dbReference type="EMBL" id="RLU55960.1"/>
    </source>
</evidence>
<protein>
    <recommendedName>
        <fullName evidence="9">Methylated-DNA--protein-cysteine methyltransferase</fullName>
        <ecNumber evidence="9">2.1.1.63</ecNumber>
    </recommendedName>
    <alternativeName>
        <fullName evidence="9">6-O-methylguanine-DNA methyltransferase</fullName>
        <shortName evidence="9">MGMT</shortName>
    </alternativeName>
    <alternativeName>
        <fullName evidence="9">O-6-methylguanine-DNA-alkyltransferase</fullName>
    </alternativeName>
</protein>
<evidence type="ECO:0000256" key="4">
    <source>
        <dbReference type="ARBA" id="ARBA00022603"/>
    </source>
</evidence>
<evidence type="ECO:0000256" key="5">
    <source>
        <dbReference type="ARBA" id="ARBA00022679"/>
    </source>
</evidence>
<dbReference type="InterPro" id="IPR023546">
    <property type="entry name" value="MGMT"/>
</dbReference>
<dbReference type="OrthoDB" id="9802228at2"/>
<dbReference type="InterPro" id="IPR036388">
    <property type="entry name" value="WH-like_DNA-bd_sf"/>
</dbReference>
<dbReference type="InterPro" id="IPR036631">
    <property type="entry name" value="MGMT_N_sf"/>
</dbReference>
<keyword evidence="4 9" id="KW-0489">Methyltransferase</keyword>
<dbReference type="Gene3D" id="1.10.10.10">
    <property type="entry name" value="Winged helix-like DNA-binding domain superfamily/Winged helix DNA-binding domain"/>
    <property type="match status" value="1"/>
</dbReference>
<dbReference type="GO" id="GO:0006307">
    <property type="term" value="P:DNA alkylation repair"/>
    <property type="evidence" value="ECO:0007669"/>
    <property type="project" value="UniProtKB-UniRule"/>
</dbReference>
<dbReference type="Pfam" id="PF01035">
    <property type="entry name" value="DNA_binding_1"/>
    <property type="match status" value="1"/>
</dbReference>
<comment type="similarity">
    <text evidence="2 9">Belongs to the MGMT family.</text>
</comment>
<evidence type="ECO:0000313" key="14">
    <source>
        <dbReference type="Proteomes" id="UP000025245"/>
    </source>
</evidence>
<comment type="subcellular location">
    <subcellularLocation>
        <location evidence="9">Cytoplasm</location>
    </subcellularLocation>
</comment>
<feature type="domain" description="Methylated-DNA-[protein]-cysteine S-methyltransferase DNA binding" evidence="10">
    <location>
        <begin position="80"/>
        <end position="157"/>
    </location>
</feature>
<comment type="miscellaneous">
    <text evidence="9">This enzyme catalyzes only one turnover and therefore is not strictly catalytic. According to one definition, an enzyme is a biocatalyst that acts repeatedly and over many reaction cycles.</text>
</comment>
<dbReference type="GO" id="GO:0003908">
    <property type="term" value="F:methylated-DNA-[protein]-cysteine S-methyltransferase activity"/>
    <property type="evidence" value="ECO:0007669"/>
    <property type="project" value="UniProtKB-UniRule"/>
</dbReference>
<dbReference type="NCBIfam" id="TIGR00589">
    <property type="entry name" value="ogt"/>
    <property type="match status" value="1"/>
</dbReference>
<dbReference type="CDD" id="cd06445">
    <property type="entry name" value="ATase"/>
    <property type="match status" value="1"/>
</dbReference>
<dbReference type="SMR" id="A0A3L8GFH7"/>
<gene>
    <name evidence="13" type="ORF">DIY07_07315</name>
    <name evidence="12" type="ORF">DQ08_07130</name>
</gene>
<dbReference type="Pfam" id="PF02870">
    <property type="entry name" value="Methyltransf_1N"/>
    <property type="match status" value="1"/>
</dbReference>
<dbReference type="SUPFAM" id="SSF53155">
    <property type="entry name" value="Methylated DNA-protein cysteine methyltransferase domain"/>
    <property type="match status" value="1"/>
</dbReference>
<evidence type="ECO:0000259" key="11">
    <source>
        <dbReference type="Pfam" id="PF02870"/>
    </source>
</evidence>
<name>A0A3L8GFH7_STRIN</name>
<comment type="catalytic activity">
    <reaction evidence="1 9">
        <text>a 4-O-methyl-thymidine in DNA + L-cysteinyl-[protein] = a thymidine in DNA + S-methyl-L-cysteinyl-[protein]</text>
        <dbReference type="Rhea" id="RHEA:53428"/>
        <dbReference type="Rhea" id="RHEA-COMP:10131"/>
        <dbReference type="Rhea" id="RHEA-COMP:10132"/>
        <dbReference type="Rhea" id="RHEA-COMP:13555"/>
        <dbReference type="Rhea" id="RHEA-COMP:13556"/>
        <dbReference type="ChEBI" id="CHEBI:29950"/>
        <dbReference type="ChEBI" id="CHEBI:82612"/>
        <dbReference type="ChEBI" id="CHEBI:137386"/>
        <dbReference type="ChEBI" id="CHEBI:137387"/>
        <dbReference type="EC" id="2.1.1.63"/>
    </reaction>
</comment>
<dbReference type="RefSeq" id="WP_003101518.1">
    <property type="nucleotide sequence ID" value="NZ_CP010783.1"/>
</dbReference>
<dbReference type="GO" id="GO:0005737">
    <property type="term" value="C:cytoplasm"/>
    <property type="evidence" value="ECO:0007669"/>
    <property type="project" value="UniProtKB-SubCell"/>
</dbReference>
<reference evidence="13 15" key="2">
    <citation type="submission" date="2018-06" db="EMBL/GenBank/DDBJ databases">
        <title>Mutators as drivers of adaptation in pathogenic bacteria and a risk factor for host jumps and vaccine escape.</title>
        <authorList>
            <person name="Barnes A.C."/>
            <person name="Silayeva O."/>
        </authorList>
    </citation>
    <scope>NUCLEOTIDE SEQUENCE [LARGE SCALE GENOMIC DNA]</scope>
    <source>
        <strain evidence="13 15">QMA0445</strain>
    </source>
</reference>
<evidence type="ECO:0000259" key="10">
    <source>
        <dbReference type="Pfam" id="PF01035"/>
    </source>
</evidence>